<dbReference type="EMBL" id="WACR01000007">
    <property type="protein sequence ID" value="KAB1063651.1"/>
    <property type="molecule type" value="Genomic_DNA"/>
</dbReference>
<sequence>MLVLLIIFFPEDRPIRLDKVNFHVAEPEELFFKNVRSYYYDFEKREDANFHLYRIKTRNKDTTKPGITFFIANNWLNDEAYIMVEPNSAVDTTKSLELRYAVSGSDWDTISLNTPNSYNNYLFAGKIYLAMTEDARFEILNGGETREIFGPENRPSVKKTLKDYFKLVGKMP</sequence>
<organism evidence="1 2">
    <name type="scientific">Salibacter halophilus</name>
    <dbReference type="NCBI Taxonomy" id="1803916"/>
    <lineage>
        <taxon>Bacteria</taxon>
        <taxon>Pseudomonadati</taxon>
        <taxon>Bacteroidota</taxon>
        <taxon>Flavobacteriia</taxon>
        <taxon>Flavobacteriales</taxon>
        <taxon>Salibacteraceae</taxon>
        <taxon>Salibacter</taxon>
    </lineage>
</organism>
<reference evidence="1 2" key="1">
    <citation type="submission" date="2019-09" db="EMBL/GenBank/DDBJ databases">
        <title>Genomes of Cryomorphaceae.</title>
        <authorList>
            <person name="Bowman J.P."/>
        </authorList>
    </citation>
    <scope>NUCLEOTIDE SEQUENCE [LARGE SCALE GENOMIC DNA]</scope>
    <source>
        <strain evidence="1 2">KCTC 52047</strain>
    </source>
</reference>
<evidence type="ECO:0000313" key="2">
    <source>
        <dbReference type="Proteomes" id="UP000435357"/>
    </source>
</evidence>
<dbReference type="RefSeq" id="WP_151168310.1">
    <property type="nucleotide sequence ID" value="NZ_WACR01000007.1"/>
</dbReference>
<dbReference type="OrthoDB" id="837183at2"/>
<proteinExistence type="predicted"/>
<evidence type="ECO:0000313" key="1">
    <source>
        <dbReference type="EMBL" id="KAB1063651.1"/>
    </source>
</evidence>
<accession>A0A6N6M329</accession>
<dbReference type="AlphaFoldDB" id="A0A6N6M329"/>
<dbReference type="Proteomes" id="UP000435357">
    <property type="component" value="Unassembled WGS sequence"/>
</dbReference>
<protein>
    <submittedName>
        <fullName evidence="1">Uncharacterized protein</fullName>
    </submittedName>
</protein>
<gene>
    <name evidence="1" type="ORF">F3059_08765</name>
</gene>
<comment type="caution">
    <text evidence="1">The sequence shown here is derived from an EMBL/GenBank/DDBJ whole genome shotgun (WGS) entry which is preliminary data.</text>
</comment>
<keyword evidence="2" id="KW-1185">Reference proteome</keyword>
<name>A0A6N6M329_9FLAO</name>